<evidence type="ECO:0000256" key="2">
    <source>
        <dbReference type="SAM" id="Coils"/>
    </source>
</evidence>
<feature type="region of interest" description="Disordered" evidence="3">
    <location>
        <begin position="1"/>
        <end position="38"/>
    </location>
</feature>
<name>A0A0K1PX94_9BACT</name>
<dbReference type="Gene3D" id="1.10.287.470">
    <property type="entry name" value="Helix hairpin bin"/>
    <property type="match status" value="1"/>
</dbReference>
<proteinExistence type="inferred from homology"/>
<dbReference type="Gene3D" id="2.40.420.20">
    <property type="match status" value="1"/>
</dbReference>
<dbReference type="Pfam" id="PF25954">
    <property type="entry name" value="Beta-barrel_RND_2"/>
    <property type="match status" value="1"/>
</dbReference>
<dbReference type="NCBIfam" id="TIGR01730">
    <property type="entry name" value="RND_mfp"/>
    <property type="match status" value="1"/>
</dbReference>
<accession>A0A0K1PX94</accession>
<dbReference type="AlphaFoldDB" id="A0A0K1PX94"/>
<evidence type="ECO:0000256" key="3">
    <source>
        <dbReference type="SAM" id="MobiDB-lite"/>
    </source>
</evidence>
<dbReference type="PANTHER" id="PTHR30469">
    <property type="entry name" value="MULTIDRUG RESISTANCE PROTEIN MDTA"/>
    <property type="match status" value="1"/>
</dbReference>
<comment type="similarity">
    <text evidence="1">Belongs to the membrane fusion protein (MFP) (TC 8.A.1) family.</text>
</comment>
<protein>
    <submittedName>
        <fullName evidence="7">Putative Co/Zn/Cd efflux system membrane fusion protein</fullName>
    </submittedName>
</protein>
<gene>
    <name evidence="7" type="ORF">AKJ09_04819</name>
</gene>
<keyword evidence="4" id="KW-0472">Membrane</keyword>
<evidence type="ECO:0000259" key="6">
    <source>
        <dbReference type="Pfam" id="PF25973"/>
    </source>
</evidence>
<evidence type="ECO:0000313" key="7">
    <source>
        <dbReference type="EMBL" id="AKU98155.1"/>
    </source>
</evidence>
<keyword evidence="4" id="KW-1133">Transmembrane helix</keyword>
<keyword evidence="8" id="KW-1185">Reference proteome</keyword>
<dbReference type="InterPro" id="IPR058647">
    <property type="entry name" value="BSH_CzcB-like"/>
</dbReference>
<dbReference type="Gene3D" id="2.40.50.100">
    <property type="match status" value="1"/>
</dbReference>
<keyword evidence="2" id="KW-0175">Coiled coil</keyword>
<dbReference type="InterPro" id="IPR006143">
    <property type="entry name" value="RND_pump_MFP"/>
</dbReference>
<dbReference type="KEGG" id="llu:AKJ09_04819"/>
<feature type="transmembrane region" description="Helical" evidence="4">
    <location>
        <begin position="50"/>
        <end position="70"/>
    </location>
</feature>
<evidence type="ECO:0000256" key="1">
    <source>
        <dbReference type="ARBA" id="ARBA00009477"/>
    </source>
</evidence>
<dbReference type="Pfam" id="PF25973">
    <property type="entry name" value="BSH_CzcB"/>
    <property type="match status" value="1"/>
</dbReference>
<dbReference type="EMBL" id="CP012333">
    <property type="protein sequence ID" value="AKU98155.1"/>
    <property type="molecule type" value="Genomic_DNA"/>
</dbReference>
<evidence type="ECO:0000313" key="8">
    <source>
        <dbReference type="Proteomes" id="UP000064967"/>
    </source>
</evidence>
<reference evidence="7 8" key="1">
    <citation type="submission" date="2015-08" db="EMBL/GenBank/DDBJ databases">
        <authorList>
            <person name="Babu N.S."/>
            <person name="Beckwith C.J."/>
            <person name="Beseler K.G."/>
            <person name="Brison A."/>
            <person name="Carone J.V."/>
            <person name="Caskin T.P."/>
            <person name="Diamond M."/>
            <person name="Durham M.E."/>
            <person name="Foxe J.M."/>
            <person name="Go M."/>
            <person name="Henderson B.A."/>
            <person name="Jones I.B."/>
            <person name="McGettigan J.A."/>
            <person name="Micheletti S.J."/>
            <person name="Nasrallah M.E."/>
            <person name="Ortiz D."/>
            <person name="Piller C.R."/>
            <person name="Privatt S.R."/>
            <person name="Schneider S.L."/>
            <person name="Sharp S."/>
            <person name="Smith T.C."/>
            <person name="Stanton J.D."/>
            <person name="Ullery H.E."/>
            <person name="Wilson R.J."/>
            <person name="Serrano M.G."/>
            <person name="Buck G."/>
            <person name="Lee V."/>
            <person name="Wang Y."/>
            <person name="Carvalho R."/>
            <person name="Voegtly L."/>
            <person name="Shi R."/>
            <person name="Duckworth R."/>
            <person name="Johnson A."/>
            <person name="Loviza R."/>
            <person name="Walstead R."/>
            <person name="Shah Z."/>
            <person name="Kiflezghi M."/>
            <person name="Wade K."/>
            <person name="Ball S.L."/>
            <person name="Bradley K.W."/>
            <person name="Asai D.J."/>
            <person name="Bowman C.A."/>
            <person name="Russell D.A."/>
            <person name="Pope W.H."/>
            <person name="Jacobs-Sera D."/>
            <person name="Hendrix R.W."/>
            <person name="Hatfull G.F."/>
        </authorList>
    </citation>
    <scope>NUCLEOTIDE SEQUENCE [LARGE SCALE GENOMIC DNA]</scope>
    <source>
        <strain evidence="7 8">DSM 27648</strain>
    </source>
</reference>
<feature type="domain" description="CzcB-like barrel-sandwich hybrid" evidence="6">
    <location>
        <begin position="119"/>
        <end position="272"/>
    </location>
</feature>
<evidence type="ECO:0000259" key="5">
    <source>
        <dbReference type="Pfam" id="PF25954"/>
    </source>
</evidence>
<dbReference type="InterPro" id="IPR058792">
    <property type="entry name" value="Beta-barrel_RND_2"/>
</dbReference>
<dbReference type="SUPFAM" id="SSF111369">
    <property type="entry name" value="HlyD-like secretion proteins"/>
    <property type="match status" value="1"/>
</dbReference>
<dbReference type="GO" id="GO:1990281">
    <property type="term" value="C:efflux pump complex"/>
    <property type="evidence" value="ECO:0007669"/>
    <property type="project" value="TreeGrafter"/>
</dbReference>
<organism evidence="7 8">
    <name type="scientific">Labilithrix luteola</name>
    <dbReference type="NCBI Taxonomy" id="1391654"/>
    <lineage>
        <taxon>Bacteria</taxon>
        <taxon>Pseudomonadati</taxon>
        <taxon>Myxococcota</taxon>
        <taxon>Polyangia</taxon>
        <taxon>Polyangiales</taxon>
        <taxon>Labilitrichaceae</taxon>
        <taxon>Labilithrix</taxon>
    </lineage>
</organism>
<feature type="compositionally biased region" description="Basic and acidic residues" evidence="3">
    <location>
        <begin position="1"/>
        <end position="20"/>
    </location>
</feature>
<sequence>MTMRDEHHHERHLEPEDQRHGHGQQPSDTDDDRDLGFDLPEAAKVSPTRIVALGAVALAVIGAAFVIGWVPKHRSKQALETSTKEAENALLRVQVVTPKAKSSDRSLALPGSVQALQETTVFPRASGYVRSWAVDIGDKVKEGATLAEIDTPELDQQIDQARAQLAQAQAGLVQAKANHEFSVTNLDRYKLLTPKGVASQQELDKQQAQTLVDDANVKVAQANIEAQQANMRRLVQLKSFAHVTAPFGGTVNARLIERGALVSSSTPLFKISETDPVRVFVQVPQDVAPSVRSDVPAQVTVREYAGRTFQGKVARSAGALDPGSRTMNTEVRVDNPKNELLVGMYAQVSLTLPSPHRVYEIPGTAVLQDANGVRVATVVDGKLHLVPVTIERDTGTTMEISSGLNGSEHVVKLASAELVEGRGVEVATEPPKEGAPAPAKEPAKESK</sequence>
<dbReference type="PANTHER" id="PTHR30469:SF37">
    <property type="entry name" value="RAGD PROTEIN"/>
    <property type="match status" value="1"/>
</dbReference>
<evidence type="ECO:0000256" key="4">
    <source>
        <dbReference type="SAM" id="Phobius"/>
    </source>
</evidence>
<feature type="coiled-coil region" evidence="2">
    <location>
        <begin position="205"/>
        <end position="237"/>
    </location>
</feature>
<dbReference type="Gene3D" id="2.40.30.170">
    <property type="match status" value="1"/>
</dbReference>
<feature type="region of interest" description="Disordered" evidence="3">
    <location>
        <begin position="422"/>
        <end position="447"/>
    </location>
</feature>
<dbReference type="Proteomes" id="UP000064967">
    <property type="component" value="Chromosome"/>
</dbReference>
<keyword evidence="4" id="KW-0812">Transmembrane</keyword>
<dbReference type="GO" id="GO:0015562">
    <property type="term" value="F:efflux transmembrane transporter activity"/>
    <property type="evidence" value="ECO:0007669"/>
    <property type="project" value="TreeGrafter"/>
</dbReference>
<feature type="domain" description="CusB-like beta-barrel" evidence="5">
    <location>
        <begin position="279"/>
        <end position="351"/>
    </location>
</feature>
<dbReference type="STRING" id="1391654.AKJ09_04819"/>